<feature type="chain" id="PRO_5028988626" evidence="1">
    <location>
        <begin position="27"/>
        <end position="179"/>
    </location>
</feature>
<organism evidence="2 3">
    <name type="scientific">Sphingomonas rhizophila</name>
    <dbReference type="NCBI Taxonomy" id="2071607"/>
    <lineage>
        <taxon>Bacteria</taxon>
        <taxon>Pseudomonadati</taxon>
        <taxon>Pseudomonadota</taxon>
        <taxon>Alphaproteobacteria</taxon>
        <taxon>Sphingomonadales</taxon>
        <taxon>Sphingomonadaceae</taxon>
        <taxon>Sphingomonas</taxon>
    </lineage>
</organism>
<proteinExistence type="predicted"/>
<dbReference type="EMBL" id="CP060717">
    <property type="protein sequence ID" value="QNN64474.1"/>
    <property type="molecule type" value="Genomic_DNA"/>
</dbReference>
<dbReference type="RefSeq" id="WP_187541474.1">
    <property type="nucleotide sequence ID" value="NZ_CP060717.1"/>
</dbReference>
<name>A0A7G9S9E9_9SPHN</name>
<dbReference type="Proteomes" id="UP000515955">
    <property type="component" value="Chromosome"/>
</dbReference>
<accession>A0A7G9S9E9</accession>
<feature type="signal peptide" evidence="1">
    <location>
        <begin position="1"/>
        <end position="26"/>
    </location>
</feature>
<keyword evidence="3" id="KW-1185">Reference proteome</keyword>
<sequence length="179" mass="19120">MKAVTKILTGAAGLAAVVGFASPAAAQYYPNPGYGYGNNSVGQVIGQILGYGRYPYGNQGYGYMNNNMLVDQCARAVEARLGGGYGYNNGYGGYGGYGYNNYGGGGRVQGITSVERKNSGVRVKGVATSGGRYGGGYGSYGYNQQYPDIRFNCKVDFNGRITDLDLNRINTRNYGYRGW</sequence>
<dbReference type="KEGG" id="srhi:H9L12_09100"/>
<keyword evidence="1" id="KW-0732">Signal</keyword>
<evidence type="ECO:0000313" key="3">
    <source>
        <dbReference type="Proteomes" id="UP000515955"/>
    </source>
</evidence>
<reference evidence="2 3" key="1">
    <citation type="submission" date="2020-08" db="EMBL/GenBank/DDBJ databases">
        <title>Genome sequence of Sphingomonas rhizophila KACC 19189T.</title>
        <authorList>
            <person name="Hyun D.-W."/>
            <person name="Bae J.-W."/>
        </authorList>
    </citation>
    <scope>NUCLEOTIDE SEQUENCE [LARGE SCALE GENOMIC DNA]</scope>
    <source>
        <strain evidence="2 3">KACC 19189</strain>
    </source>
</reference>
<evidence type="ECO:0000256" key="1">
    <source>
        <dbReference type="SAM" id="SignalP"/>
    </source>
</evidence>
<dbReference type="AlphaFoldDB" id="A0A7G9S9E9"/>
<gene>
    <name evidence="2" type="ORF">H9L12_09100</name>
</gene>
<protein>
    <submittedName>
        <fullName evidence="2">Uncharacterized protein</fullName>
    </submittedName>
</protein>
<evidence type="ECO:0000313" key="2">
    <source>
        <dbReference type="EMBL" id="QNN64474.1"/>
    </source>
</evidence>